<dbReference type="InterPro" id="IPR050081">
    <property type="entry name" value="Ile-tRNA_ligase"/>
</dbReference>
<evidence type="ECO:0000256" key="9">
    <source>
        <dbReference type="ARBA" id="ARBA00032665"/>
    </source>
</evidence>
<evidence type="ECO:0000256" key="3">
    <source>
        <dbReference type="ARBA" id="ARBA00013165"/>
    </source>
</evidence>
<dbReference type="NCBIfam" id="TIGR00392">
    <property type="entry name" value="ileS"/>
    <property type="match status" value="1"/>
</dbReference>
<dbReference type="FunFam" id="3.40.50.620:FF:000111">
    <property type="entry name" value="Mitochondrial isoleucyl-tRNA synthetase"/>
    <property type="match status" value="1"/>
</dbReference>
<dbReference type="GO" id="GO:0004822">
    <property type="term" value="F:isoleucine-tRNA ligase activity"/>
    <property type="evidence" value="ECO:0007669"/>
    <property type="project" value="UniProtKB-EC"/>
</dbReference>
<dbReference type="InterPro" id="IPR002301">
    <property type="entry name" value="Ile-tRNA-ligase"/>
</dbReference>
<evidence type="ECO:0000256" key="4">
    <source>
        <dbReference type="ARBA" id="ARBA00022598"/>
    </source>
</evidence>
<keyword evidence="4 12" id="KW-0436">Ligase</keyword>
<dbReference type="GO" id="GO:0006428">
    <property type="term" value="P:isoleucyl-tRNA aminoacylation"/>
    <property type="evidence" value="ECO:0007669"/>
    <property type="project" value="InterPro"/>
</dbReference>
<dbReference type="InterPro" id="IPR014729">
    <property type="entry name" value="Rossmann-like_a/b/a_fold"/>
</dbReference>
<evidence type="ECO:0000256" key="8">
    <source>
        <dbReference type="ARBA" id="ARBA00023146"/>
    </source>
</evidence>
<dbReference type="InterPro" id="IPR013155">
    <property type="entry name" value="M/V/L/I-tRNA-synth_anticd-bd"/>
</dbReference>
<gene>
    <name evidence="15" type="ORF">NKR23_g3882</name>
</gene>
<dbReference type="Gene3D" id="3.90.740.10">
    <property type="entry name" value="Valyl/Leucyl/Isoleucyl-tRNA synthetase, editing domain"/>
    <property type="match status" value="1"/>
</dbReference>
<feature type="domain" description="Aminoacyl-tRNA synthetase class Ia" evidence="13">
    <location>
        <begin position="35"/>
        <end position="672"/>
    </location>
</feature>
<dbReference type="Gene3D" id="1.10.10.830">
    <property type="entry name" value="Ile-tRNA synthetase CP2 domain-like"/>
    <property type="match status" value="1"/>
</dbReference>
<dbReference type="InterPro" id="IPR009080">
    <property type="entry name" value="tRNAsynth_Ia_anticodon-bd"/>
</dbReference>
<sequence>MSKSWASTLRLPKSTFPPRPVPQLRDQYLQRCSDSFYKWQAANRPADDEFILHDGPPYANGTLHVGHALNKILKDIILRVKVQQGRRVKYVPGWDCHGLPIELKALGASGGKDISPLEIRQSARELATKTVLEQMKCFRSYAVMGDWEGRWLTMDRSYEIRQLQLFQKMVHRGLIYRKFKPVYWSPSSGTALAEAELEYNENHVSTAAFVKFPIQEADAVKTLLGQNFDGQLYAVIWTTTPWTLPANKAIAVHDDLDYTIVRHGSDALIVASSCLESVTKSCLEDQEPEVLGSPLKGSQLRGLTYKNQMQGMAAVAQPIIHADFVSADSGSGLVHCAPGHGFEDYEICTPLGITVAAPVDGEGRFTADAYPDQPERLAGAFVQGEGNEMVLSLLGSHLLGSHKYRHKYPYDWRTKKPIIVRATAQWFADVANIKDDALTALKEVRFIPEGGRNRLESFVKGRSEWCISRQRAWGVPIPALYDKNGDATMTEESVEHITSVIRERGTDAWWSDDECDPAWVPASLRERGKYRRGRDTMDVWFDSGSSWTQIAPQADVYLEGSDQHRGWFQSSLLTRVAALGANDDTSLVNHPVGLSPFKNLITHGFTLDQEGKKMSKSIGNILVPEQVMDGTLLPPVKAKKKGGQAPPVKYDALGPDALRLWVSSSDYTRDVVIGEAVLKSIHTALVKYRTIVKMLLGSMHESARTAPLTALDQIALIRLKDTMDDVGKAYDNFEFYKGFSVLNQWISNDLSAFYLEALKDRLYCDDGGGVLEPIFMGFMRMLAPVTPMLVEEAWDHCPAWLKDDPSVPHPLHQLYSAPLSERDCLEAAEEASLRDTIPVLMAAHAAIKSASETARAAKVLGSSLQCSVILEVPQPDAAARLKQYEHELEAMFVVSSVEVNSSVPASEWQFSAPFEVGGVSCKAWVLPPRQSKCPRCWRYVAPEEDALCGRCEEVVETAV</sequence>
<protein>
    <recommendedName>
        <fullName evidence="11">Isoleucine--tRNA ligase, mitochondrial</fullName>
        <ecNumber evidence="3">6.1.1.5</ecNumber>
    </recommendedName>
    <alternativeName>
        <fullName evidence="9">Isoleucyl-tRNA synthetase</fullName>
    </alternativeName>
</protein>
<dbReference type="InterPro" id="IPR001412">
    <property type="entry name" value="aa-tRNA-synth_I_CS"/>
</dbReference>
<evidence type="ECO:0000256" key="1">
    <source>
        <dbReference type="ARBA" id="ARBA00004173"/>
    </source>
</evidence>
<dbReference type="InterPro" id="IPR002300">
    <property type="entry name" value="aa-tRNA-synth_Ia"/>
</dbReference>
<evidence type="ECO:0000256" key="11">
    <source>
        <dbReference type="ARBA" id="ARBA00068280"/>
    </source>
</evidence>
<dbReference type="Proteomes" id="UP001174694">
    <property type="component" value="Unassembled WGS sequence"/>
</dbReference>
<proteinExistence type="inferred from homology"/>
<dbReference type="InterPro" id="IPR033708">
    <property type="entry name" value="Anticodon_Ile_BEm"/>
</dbReference>
<keyword evidence="16" id="KW-1185">Reference proteome</keyword>
<dbReference type="SUPFAM" id="SSF47323">
    <property type="entry name" value="Anticodon-binding domain of a subclass of class I aminoacyl-tRNA synthetases"/>
    <property type="match status" value="1"/>
</dbReference>
<dbReference type="Pfam" id="PF08264">
    <property type="entry name" value="Anticodon_1"/>
    <property type="match status" value="1"/>
</dbReference>
<dbReference type="Gene3D" id="3.40.50.620">
    <property type="entry name" value="HUPs"/>
    <property type="match status" value="2"/>
</dbReference>
<reference evidence="15" key="1">
    <citation type="submission" date="2022-07" db="EMBL/GenBank/DDBJ databases">
        <title>Fungi with potential for degradation of polypropylene.</title>
        <authorList>
            <person name="Gostincar C."/>
        </authorList>
    </citation>
    <scope>NUCLEOTIDE SEQUENCE</scope>
    <source>
        <strain evidence="15">EXF-13308</strain>
    </source>
</reference>
<comment type="caution">
    <text evidence="15">The sequence shown here is derived from an EMBL/GenBank/DDBJ whole genome shotgun (WGS) entry which is preliminary data.</text>
</comment>
<dbReference type="InterPro" id="IPR009008">
    <property type="entry name" value="Val/Leu/Ile-tRNA-synth_edit"/>
</dbReference>
<accession>A0AA38S4D3</accession>
<organism evidence="15 16">
    <name type="scientific">Pleurostoma richardsiae</name>
    <dbReference type="NCBI Taxonomy" id="41990"/>
    <lineage>
        <taxon>Eukaryota</taxon>
        <taxon>Fungi</taxon>
        <taxon>Dikarya</taxon>
        <taxon>Ascomycota</taxon>
        <taxon>Pezizomycotina</taxon>
        <taxon>Sordariomycetes</taxon>
        <taxon>Sordariomycetidae</taxon>
        <taxon>Calosphaeriales</taxon>
        <taxon>Pleurostomataceae</taxon>
        <taxon>Pleurostoma</taxon>
    </lineage>
</organism>
<evidence type="ECO:0000256" key="6">
    <source>
        <dbReference type="ARBA" id="ARBA00022840"/>
    </source>
</evidence>
<dbReference type="Gene3D" id="1.10.730.20">
    <property type="match status" value="1"/>
</dbReference>
<keyword evidence="6 12" id="KW-0067">ATP-binding</keyword>
<evidence type="ECO:0000313" key="15">
    <source>
        <dbReference type="EMBL" id="KAJ9150429.1"/>
    </source>
</evidence>
<dbReference type="GO" id="GO:0002161">
    <property type="term" value="F:aminoacyl-tRNA deacylase activity"/>
    <property type="evidence" value="ECO:0007669"/>
    <property type="project" value="InterPro"/>
</dbReference>
<dbReference type="PANTHER" id="PTHR42765:SF1">
    <property type="entry name" value="ISOLEUCINE--TRNA LIGASE, MITOCHONDRIAL"/>
    <property type="match status" value="1"/>
</dbReference>
<dbReference type="EMBL" id="JANBVO010000008">
    <property type="protein sequence ID" value="KAJ9150429.1"/>
    <property type="molecule type" value="Genomic_DNA"/>
</dbReference>
<evidence type="ECO:0000256" key="5">
    <source>
        <dbReference type="ARBA" id="ARBA00022741"/>
    </source>
</evidence>
<evidence type="ECO:0000259" key="13">
    <source>
        <dbReference type="Pfam" id="PF00133"/>
    </source>
</evidence>
<dbReference type="GO" id="GO:0005524">
    <property type="term" value="F:ATP binding"/>
    <property type="evidence" value="ECO:0007669"/>
    <property type="project" value="UniProtKB-KW"/>
</dbReference>
<comment type="similarity">
    <text evidence="2 12">Belongs to the class-I aminoacyl-tRNA synthetase family.</text>
</comment>
<evidence type="ECO:0000259" key="14">
    <source>
        <dbReference type="Pfam" id="PF08264"/>
    </source>
</evidence>
<keyword evidence="8 12" id="KW-0030">Aminoacyl-tRNA synthetase</keyword>
<evidence type="ECO:0000313" key="16">
    <source>
        <dbReference type="Proteomes" id="UP001174694"/>
    </source>
</evidence>
<keyword evidence="7 12" id="KW-0648">Protein biosynthesis</keyword>
<dbReference type="AlphaFoldDB" id="A0AA38S4D3"/>
<dbReference type="PROSITE" id="PS00178">
    <property type="entry name" value="AA_TRNA_LIGASE_I"/>
    <property type="match status" value="1"/>
</dbReference>
<dbReference type="GO" id="GO:0032543">
    <property type="term" value="P:mitochondrial translation"/>
    <property type="evidence" value="ECO:0007669"/>
    <property type="project" value="TreeGrafter"/>
</dbReference>
<evidence type="ECO:0000256" key="10">
    <source>
        <dbReference type="ARBA" id="ARBA00048359"/>
    </source>
</evidence>
<dbReference type="PRINTS" id="PR00984">
    <property type="entry name" value="TRNASYNTHILE"/>
</dbReference>
<comment type="catalytic activity">
    <reaction evidence="10">
        <text>tRNA(Ile) + L-isoleucine + ATP = L-isoleucyl-tRNA(Ile) + AMP + diphosphate</text>
        <dbReference type="Rhea" id="RHEA:11060"/>
        <dbReference type="Rhea" id="RHEA-COMP:9666"/>
        <dbReference type="Rhea" id="RHEA-COMP:9695"/>
        <dbReference type="ChEBI" id="CHEBI:30616"/>
        <dbReference type="ChEBI" id="CHEBI:33019"/>
        <dbReference type="ChEBI" id="CHEBI:58045"/>
        <dbReference type="ChEBI" id="CHEBI:78442"/>
        <dbReference type="ChEBI" id="CHEBI:78528"/>
        <dbReference type="ChEBI" id="CHEBI:456215"/>
        <dbReference type="EC" id="6.1.1.5"/>
    </reaction>
</comment>
<dbReference type="GO" id="GO:0005739">
    <property type="term" value="C:mitochondrion"/>
    <property type="evidence" value="ECO:0007669"/>
    <property type="project" value="UniProtKB-SubCell"/>
</dbReference>
<dbReference type="PANTHER" id="PTHR42765">
    <property type="entry name" value="SOLEUCYL-TRNA SYNTHETASE"/>
    <property type="match status" value="1"/>
</dbReference>
<dbReference type="CDD" id="cd07960">
    <property type="entry name" value="Anticodon_Ia_Ile_BEm"/>
    <property type="match status" value="1"/>
</dbReference>
<dbReference type="SUPFAM" id="SSF52374">
    <property type="entry name" value="Nucleotidylyl transferase"/>
    <property type="match status" value="1"/>
</dbReference>
<evidence type="ECO:0000256" key="2">
    <source>
        <dbReference type="ARBA" id="ARBA00005594"/>
    </source>
</evidence>
<evidence type="ECO:0000256" key="12">
    <source>
        <dbReference type="RuleBase" id="RU363035"/>
    </source>
</evidence>
<dbReference type="SUPFAM" id="SSF50677">
    <property type="entry name" value="ValRS/IleRS/LeuRS editing domain"/>
    <property type="match status" value="1"/>
</dbReference>
<evidence type="ECO:0000256" key="7">
    <source>
        <dbReference type="ARBA" id="ARBA00022917"/>
    </source>
</evidence>
<dbReference type="EC" id="6.1.1.5" evidence="3"/>
<comment type="subcellular location">
    <subcellularLocation>
        <location evidence="1">Mitochondrion</location>
    </subcellularLocation>
</comment>
<name>A0AA38S4D3_9PEZI</name>
<keyword evidence="5 12" id="KW-0547">Nucleotide-binding</keyword>
<dbReference type="GO" id="GO:0000049">
    <property type="term" value="F:tRNA binding"/>
    <property type="evidence" value="ECO:0007669"/>
    <property type="project" value="InterPro"/>
</dbReference>
<feature type="domain" description="Methionyl/Valyl/Leucyl/Isoleucyl-tRNA synthetase anticodon-binding" evidence="14">
    <location>
        <begin position="712"/>
        <end position="867"/>
    </location>
</feature>
<dbReference type="Pfam" id="PF00133">
    <property type="entry name" value="tRNA-synt_1"/>
    <property type="match status" value="1"/>
</dbReference>